<organism evidence="4 5">
    <name type="scientific">Nannocystis punicea</name>
    <dbReference type="NCBI Taxonomy" id="2995304"/>
    <lineage>
        <taxon>Bacteria</taxon>
        <taxon>Pseudomonadati</taxon>
        <taxon>Myxococcota</taxon>
        <taxon>Polyangia</taxon>
        <taxon>Nannocystales</taxon>
        <taxon>Nannocystaceae</taxon>
        <taxon>Nannocystis</taxon>
    </lineage>
</organism>
<dbReference type="SUPFAM" id="SSF56801">
    <property type="entry name" value="Acetyl-CoA synthetase-like"/>
    <property type="match status" value="2"/>
</dbReference>
<sequence length="546" mass="56401">MALRGCALPGLVIVGDDGATRTRSYGELVVAIEGFAARLVARGVRGERVAIAAPDPEYMVVATLGALRAGAVPVVLPEPSGLADEAWRAAVTEVMRASEAQRVIRPSAERGRLPSLGELRELMVDDLGEHPLGSVFLAGPSKFKYEDPAFVVCTADRSGTWQVRRYTHEALAAAADAVLAETRSAAAGDKVLVCAELDRCLLAAVLAPLRRRLPFVISRSVARGVDRWLRLIDELGVTVTIAEPSALAQVRGRAELARVQMLGLAGEAVGSPVAAADAVARQERGVELELANEASSTASEAAAQGGSSEHGAEDMSSSMVGLAAAGSMSSEDGAEDMSSSTIEVAAAGSISSEDGAEDMSSSTVGLAAVGSMSSSTVGLAAVDSRSSAIIDLAMAAGSMSSEHGERDVPRGAFWAVADGGVGTLRGDRESDVAASEDAIVVQGCSYDPQPIEREAARVPGICAGQVIALARPGKQSDELVLVAEGRPVDRVVLNTMTATLRRRIEATLGLRVAALVQVPVGALPRTRGGELQRAAARALYARQPNA</sequence>
<evidence type="ECO:0000259" key="3">
    <source>
        <dbReference type="Pfam" id="PF00501"/>
    </source>
</evidence>
<keyword evidence="5" id="KW-1185">Reference proteome</keyword>
<dbReference type="InterPro" id="IPR000873">
    <property type="entry name" value="AMP-dep_synth/lig_dom"/>
</dbReference>
<evidence type="ECO:0000256" key="2">
    <source>
        <dbReference type="SAM" id="MobiDB-lite"/>
    </source>
</evidence>
<dbReference type="EMBL" id="CP114040">
    <property type="protein sequence ID" value="WAS93375.1"/>
    <property type="molecule type" value="Genomic_DNA"/>
</dbReference>
<reference evidence="4" key="1">
    <citation type="submission" date="2022-11" db="EMBL/GenBank/DDBJ databases">
        <title>Minimal conservation of predation-associated metabolite biosynthetic gene clusters underscores biosynthetic potential of Myxococcota including descriptions for ten novel species: Archangium lansinium sp. nov., Myxococcus landrumus sp. nov., Nannocystis bai.</title>
        <authorList>
            <person name="Ahearne A."/>
            <person name="Stevens C."/>
            <person name="Dowd S."/>
        </authorList>
    </citation>
    <scope>NUCLEOTIDE SEQUENCE</scope>
    <source>
        <strain evidence="4">Fl3</strain>
    </source>
</reference>
<name>A0ABY7H297_9BACT</name>
<dbReference type="Gene3D" id="3.30.300.30">
    <property type="match status" value="1"/>
</dbReference>
<dbReference type="RefSeq" id="WP_269035707.1">
    <property type="nucleotide sequence ID" value="NZ_CP114040.1"/>
</dbReference>
<feature type="region of interest" description="Disordered" evidence="2">
    <location>
        <begin position="290"/>
        <end position="341"/>
    </location>
</feature>
<dbReference type="InterPro" id="IPR042099">
    <property type="entry name" value="ANL_N_sf"/>
</dbReference>
<proteinExistence type="inferred from homology"/>
<dbReference type="Gene3D" id="3.40.50.12780">
    <property type="entry name" value="N-terminal domain of ligase-like"/>
    <property type="match status" value="1"/>
</dbReference>
<feature type="domain" description="AMP-dependent synthetase/ligase" evidence="3">
    <location>
        <begin position="18"/>
        <end position="274"/>
    </location>
</feature>
<dbReference type="PANTHER" id="PTHR22754">
    <property type="entry name" value="DISCO-INTERACTING PROTEIN 2 DIP2 -RELATED"/>
    <property type="match status" value="1"/>
</dbReference>
<accession>A0ABY7H297</accession>
<evidence type="ECO:0000256" key="1">
    <source>
        <dbReference type="ARBA" id="ARBA00006432"/>
    </source>
</evidence>
<dbReference type="PANTHER" id="PTHR22754:SF32">
    <property type="entry name" value="DISCO-INTERACTING PROTEIN 2"/>
    <property type="match status" value="1"/>
</dbReference>
<comment type="similarity">
    <text evidence="1">Belongs to the ATP-dependent AMP-binding enzyme family.</text>
</comment>
<dbReference type="InterPro" id="IPR045851">
    <property type="entry name" value="AMP-bd_C_sf"/>
</dbReference>
<dbReference type="Pfam" id="PF00501">
    <property type="entry name" value="AMP-binding"/>
    <property type="match status" value="1"/>
</dbReference>
<protein>
    <submittedName>
        <fullName evidence="4">AMP-binding protein</fullName>
    </submittedName>
</protein>
<feature type="compositionally biased region" description="Low complexity" evidence="2">
    <location>
        <begin position="290"/>
        <end position="309"/>
    </location>
</feature>
<evidence type="ECO:0000313" key="5">
    <source>
        <dbReference type="Proteomes" id="UP001164459"/>
    </source>
</evidence>
<evidence type="ECO:0000313" key="4">
    <source>
        <dbReference type="EMBL" id="WAS93375.1"/>
    </source>
</evidence>
<dbReference type="Proteomes" id="UP001164459">
    <property type="component" value="Chromosome"/>
</dbReference>
<gene>
    <name evidence="4" type="ORF">O0S08_45095</name>
</gene>